<comment type="subcellular location">
    <subcellularLocation>
        <location evidence="1">Cell membrane</location>
        <topology evidence="1">Single-pass type I membrane protein</topology>
    </subcellularLocation>
</comment>
<feature type="transmembrane region" description="Helical" evidence="11">
    <location>
        <begin position="136"/>
        <end position="157"/>
    </location>
</feature>
<keyword evidence="2" id="KW-1003">Cell membrane</keyword>
<dbReference type="GO" id="GO:0042102">
    <property type="term" value="P:positive regulation of T cell proliferation"/>
    <property type="evidence" value="ECO:0007669"/>
    <property type="project" value="TreeGrafter"/>
</dbReference>
<evidence type="ECO:0000313" key="14">
    <source>
        <dbReference type="Proteomes" id="UP000031443"/>
    </source>
</evidence>
<dbReference type="SMART" id="SM00409">
    <property type="entry name" value="IG"/>
    <property type="match status" value="1"/>
</dbReference>
<accession>M7CFG2</accession>
<dbReference type="Gene3D" id="2.60.40.10">
    <property type="entry name" value="Immunoglobulins"/>
    <property type="match status" value="1"/>
</dbReference>
<dbReference type="Pfam" id="PF07686">
    <property type="entry name" value="V-set"/>
    <property type="match status" value="1"/>
</dbReference>
<keyword evidence="6 11" id="KW-0472">Membrane</keyword>
<keyword evidence="8" id="KW-0675">Receptor</keyword>
<evidence type="ECO:0000256" key="11">
    <source>
        <dbReference type="SAM" id="Phobius"/>
    </source>
</evidence>
<keyword evidence="7" id="KW-1015">Disulfide bond</keyword>
<evidence type="ECO:0000256" key="6">
    <source>
        <dbReference type="ARBA" id="ARBA00023136"/>
    </source>
</evidence>
<dbReference type="PANTHER" id="PTHR25466">
    <property type="entry name" value="T-LYMPHOCYTE ACTIVATION ANTIGEN"/>
    <property type="match status" value="1"/>
</dbReference>
<dbReference type="GO" id="GO:0071222">
    <property type="term" value="P:cellular response to lipopolysaccharide"/>
    <property type="evidence" value="ECO:0007669"/>
    <property type="project" value="TreeGrafter"/>
</dbReference>
<dbReference type="GO" id="GO:0042130">
    <property type="term" value="P:negative regulation of T cell proliferation"/>
    <property type="evidence" value="ECO:0007669"/>
    <property type="project" value="TreeGrafter"/>
</dbReference>
<feature type="domain" description="Ig-like" evidence="12">
    <location>
        <begin position="8"/>
        <end position="111"/>
    </location>
</feature>
<evidence type="ECO:0000256" key="7">
    <source>
        <dbReference type="ARBA" id="ARBA00023157"/>
    </source>
</evidence>
<keyword evidence="14" id="KW-1185">Reference proteome</keyword>
<dbReference type="AlphaFoldDB" id="M7CFG2"/>
<dbReference type="GO" id="GO:0031295">
    <property type="term" value="P:T cell costimulation"/>
    <property type="evidence" value="ECO:0007669"/>
    <property type="project" value="TreeGrafter"/>
</dbReference>
<dbReference type="GO" id="GO:0006955">
    <property type="term" value="P:immune response"/>
    <property type="evidence" value="ECO:0007669"/>
    <property type="project" value="TreeGrafter"/>
</dbReference>
<dbReference type="InterPro" id="IPR003599">
    <property type="entry name" value="Ig_sub"/>
</dbReference>
<evidence type="ECO:0000256" key="1">
    <source>
        <dbReference type="ARBA" id="ARBA00004251"/>
    </source>
</evidence>
<keyword evidence="3 11" id="KW-0812">Transmembrane</keyword>
<dbReference type="Proteomes" id="UP000031443">
    <property type="component" value="Unassembled WGS sequence"/>
</dbReference>
<evidence type="ECO:0000256" key="5">
    <source>
        <dbReference type="ARBA" id="ARBA00022989"/>
    </source>
</evidence>
<evidence type="ECO:0000256" key="10">
    <source>
        <dbReference type="ARBA" id="ARBA00023319"/>
    </source>
</evidence>
<dbReference type="InterPro" id="IPR013106">
    <property type="entry name" value="Ig_V-set"/>
</dbReference>
<organism evidence="13 14">
    <name type="scientific">Chelonia mydas</name>
    <name type="common">Green sea-turtle</name>
    <name type="synonym">Chelonia agassizi</name>
    <dbReference type="NCBI Taxonomy" id="8469"/>
    <lineage>
        <taxon>Eukaryota</taxon>
        <taxon>Metazoa</taxon>
        <taxon>Chordata</taxon>
        <taxon>Craniata</taxon>
        <taxon>Vertebrata</taxon>
        <taxon>Euteleostomi</taxon>
        <taxon>Archelosauria</taxon>
        <taxon>Testudinata</taxon>
        <taxon>Testudines</taxon>
        <taxon>Cryptodira</taxon>
        <taxon>Durocryptodira</taxon>
        <taxon>Americhelydia</taxon>
        <taxon>Chelonioidea</taxon>
        <taxon>Cheloniidae</taxon>
        <taxon>Chelonia</taxon>
    </lineage>
</organism>
<keyword evidence="10" id="KW-0393">Immunoglobulin domain</keyword>
<keyword evidence="4" id="KW-0732">Signal</keyword>
<evidence type="ECO:0000256" key="4">
    <source>
        <dbReference type="ARBA" id="ARBA00022729"/>
    </source>
</evidence>
<dbReference type="InterPro" id="IPR051713">
    <property type="entry name" value="T-cell_Activation_Regulation"/>
</dbReference>
<evidence type="ECO:0000259" key="12">
    <source>
        <dbReference type="PROSITE" id="PS50835"/>
    </source>
</evidence>
<dbReference type="InterPro" id="IPR036179">
    <property type="entry name" value="Ig-like_dom_sf"/>
</dbReference>
<reference evidence="14" key="1">
    <citation type="journal article" date="2013" name="Nat. Genet.">
        <title>The draft genomes of soft-shell turtle and green sea turtle yield insights into the development and evolution of the turtle-specific body plan.</title>
        <authorList>
            <person name="Wang Z."/>
            <person name="Pascual-Anaya J."/>
            <person name="Zadissa A."/>
            <person name="Li W."/>
            <person name="Niimura Y."/>
            <person name="Huang Z."/>
            <person name="Li C."/>
            <person name="White S."/>
            <person name="Xiong Z."/>
            <person name="Fang D."/>
            <person name="Wang B."/>
            <person name="Ming Y."/>
            <person name="Chen Y."/>
            <person name="Zheng Y."/>
            <person name="Kuraku S."/>
            <person name="Pignatelli M."/>
            <person name="Herrero J."/>
            <person name="Beal K."/>
            <person name="Nozawa M."/>
            <person name="Li Q."/>
            <person name="Wang J."/>
            <person name="Zhang H."/>
            <person name="Yu L."/>
            <person name="Shigenobu S."/>
            <person name="Wang J."/>
            <person name="Liu J."/>
            <person name="Flicek P."/>
            <person name="Searle S."/>
            <person name="Wang J."/>
            <person name="Kuratani S."/>
            <person name="Yin Y."/>
            <person name="Aken B."/>
            <person name="Zhang G."/>
            <person name="Irie N."/>
        </authorList>
    </citation>
    <scope>NUCLEOTIDE SEQUENCE [LARGE SCALE GENOMIC DNA]</scope>
</reference>
<evidence type="ECO:0000256" key="3">
    <source>
        <dbReference type="ARBA" id="ARBA00022692"/>
    </source>
</evidence>
<gene>
    <name evidence="13" type="ORF">UY3_03145</name>
</gene>
<proteinExistence type="predicted"/>
<keyword evidence="5 11" id="KW-1133">Transmembrane helix</keyword>
<dbReference type="STRING" id="8469.M7CFG2"/>
<sequence>MFIALVHEGLTVLQSPDVLAYAGETVTFGCSFKYRPGSMVNVRWTRAHGLVLESHHPFYKGRLSGSFRDLLEKGEVTLTLSELEKRDSDLYQCHVSNHQGESGTGVGTELLVIERNQSDTDDRKESKRDTSTELTIYRATIALAGVSIILLVTTLLLRRRKDTQRQQSAKGDSRAGGNTSEDLHYAEITFKAPAHTEYASIRTQQL</sequence>
<evidence type="ECO:0000256" key="8">
    <source>
        <dbReference type="ARBA" id="ARBA00023170"/>
    </source>
</evidence>
<dbReference type="GO" id="GO:0009897">
    <property type="term" value="C:external side of plasma membrane"/>
    <property type="evidence" value="ECO:0007669"/>
    <property type="project" value="TreeGrafter"/>
</dbReference>
<keyword evidence="9" id="KW-0325">Glycoprotein</keyword>
<dbReference type="GO" id="GO:0007166">
    <property type="term" value="P:cell surface receptor signaling pathway"/>
    <property type="evidence" value="ECO:0007669"/>
    <property type="project" value="TreeGrafter"/>
</dbReference>
<evidence type="ECO:0000256" key="9">
    <source>
        <dbReference type="ARBA" id="ARBA00023180"/>
    </source>
</evidence>
<dbReference type="InterPro" id="IPR007110">
    <property type="entry name" value="Ig-like_dom"/>
</dbReference>
<dbReference type="PROSITE" id="PS50835">
    <property type="entry name" value="IG_LIKE"/>
    <property type="match status" value="1"/>
</dbReference>
<dbReference type="EMBL" id="KB516185">
    <property type="protein sequence ID" value="EMP39632.1"/>
    <property type="molecule type" value="Genomic_DNA"/>
</dbReference>
<dbReference type="InterPro" id="IPR013783">
    <property type="entry name" value="Ig-like_fold"/>
</dbReference>
<dbReference type="SUPFAM" id="SSF48726">
    <property type="entry name" value="Immunoglobulin"/>
    <property type="match status" value="1"/>
</dbReference>
<evidence type="ECO:0000256" key="2">
    <source>
        <dbReference type="ARBA" id="ARBA00022475"/>
    </source>
</evidence>
<name>M7CFG2_CHEMY</name>
<protein>
    <recommendedName>
        <fullName evidence="12">Ig-like domain-containing protein</fullName>
    </recommendedName>
</protein>
<evidence type="ECO:0000313" key="13">
    <source>
        <dbReference type="EMBL" id="EMP39632.1"/>
    </source>
</evidence>
<dbReference type="SMART" id="SM00406">
    <property type="entry name" value="IGv"/>
    <property type="match status" value="1"/>
</dbReference>
<dbReference type="PANTHER" id="PTHR25466:SF14">
    <property type="entry name" value="BUTYROPHILIN SUBFAMILY 2 MEMBER A2-LIKE-RELATED"/>
    <property type="match status" value="1"/>
</dbReference>